<gene>
    <name evidence="1" type="primary">CG9171-RE</name>
</gene>
<dbReference type="AlphaFoldDB" id="G4LU23"/>
<dbReference type="EMBL" id="BT132653">
    <property type="protein sequence ID" value="AEQ05555.1"/>
    <property type="molecule type" value="mRNA"/>
</dbReference>
<organism evidence="1">
    <name type="scientific">Drosophila melanogaster</name>
    <name type="common">Fruit fly</name>
    <dbReference type="NCBI Taxonomy" id="7227"/>
    <lineage>
        <taxon>Eukaryota</taxon>
        <taxon>Metazoa</taxon>
        <taxon>Ecdysozoa</taxon>
        <taxon>Arthropoda</taxon>
        <taxon>Hexapoda</taxon>
        <taxon>Insecta</taxon>
        <taxon>Pterygota</taxon>
        <taxon>Neoptera</taxon>
        <taxon>Endopterygota</taxon>
        <taxon>Diptera</taxon>
        <taxon>Brachycera</taxon>
        <taxon>Muscomorpha</taxon>
        <taxon>Ephydroidea</taxon>
        <taxon>Drosophilidae</taxon>
        <taxon>Drosophila</taxon>
        <taxon>Sophophora</taxon>
    </lineage>
</organism>
<reference evidence="1" key="1">
    <citation type="submission" date="2011-10" db="EMBL/GenBank/DDBJ databases">
        <authorList>
            <person name="Carlson J."/>
            <person name="Booth B."/>
            <person name="Frise E."/>
            <person name="Park S."/>
            <person name="Wan K."/>
            <person name="Yu C."/>
            <person name="Celniker S."/>
        </authorList>
    </citation>
    <scope>NUCLEOTIDE SEQUENCE</scope>
</reference>
<accession>G4LU23</accession>
<proteinExistence type="evidence at transcript level"/>
<protein>
    <submittedName>
        <fullName evidence="1">AT11839p1</fullName>
    </submittedName>
</protein>
<name>G4LU23_DROME</name>
<feature type="non-terminal residue" evidence="1">
    <location>
        <position position="1"/>
    </location>
</feature>
<evidence type="ECO:0000313" key="1">
    <source>
        <dbReference type="EMBL" id="AEQ05555.1"/>
    </source>
</evidence>
<sequence>ATHLGALRLKYCSLRAIISRNFLTRPGFGYSSMSEARIKWLLLRLVQVPGADVEVRRWKCAVVSRLEDFVRLGHRLGNVLGSEVDVEGGIGAHQVTAGQTLSQIPDRVQSGLEVRAGRVHGNAHRGVPALQQRHQVVQERVVRMRGVGDRLMALDVAMLRPHVVLQHPEVAALQGLLVVVVVEAVDQRSHTLLQLLLIACDYVAAVRLAIVHLGDTAGPNVSYHLGGIAQSSRPGTTIVRQLRGSSTAISHLSRCCWRICVGIDQLLFLGLEDLDHLLKRKRGVSPKFA</sequence>